<gene>
    <name evidence="3" type="ORF">BT96DRAFT_989465</name>
</gene>
<dbReference type="OrthoDB" id="2535105at2759"/>
<reference evidence="3" key="1">
    <citation type="journal article" date="2019" name="Environ. Microbiol.">
        <title>Fungal ecological strategies reflected in gene transcription - a case study of two litter decomposers.</title>
        <authorList>
            <person name="Barbi F."/>
            <person name="Kohler A."/>
            <person name="Barry K."/>
            <person name="Baskaran P."/>
            <person name="Daum C."/>
            <person name="Fauchery L."/>
            <person name="Ihrmark K."/>
            <person name="Kuo A."/>
            <person name="LaButti K."/>
            <person name="Lipzen A."/>
            <person name="Morin E."/>
            <person name="Grigoriev I.V."/>
            <person name="Henrissat B."/>
            <person name="Lindahl B."/>
            <person name="Martin F."/>
        </authorList>
    </citation>
    <scope>NUCLEOTIDE SEQUENCE</scope>
    <source>
        <strain evidence="3">JB14</strain>
    </source>
</reference>
<feature type="transmembrane region" description="Helical" evidence="1">
    <location>
        <begin position="152"/>
        <end position="170"/>
    </location>
</feature>
<evidence type="ECO:0000259" key="2">
    <source>
        <dbReference type="Pfam" id="PF20152"/>
    </source>
</evidence>
<dbReference type="PANTHER" id="PTHR40465:SF1">
    <property type="entry name" value="DUF6534 DOMAIN-CONTAINING PROTEIN"/>
    <property type="match status" value="1"/>
</dbReference>
<evidence type="ECO:0000256" key="1">
    <source>
        <dbReference type="SAM" id="Phobius"/>
    </source>
</evidence>
<evidence type="ECO:0000313" key="4">
    <source>
        <dbReference type="Proteomes" id="UP000799118"/>
    </source>
</evidence>
<dbReference type="AlphaFoldDB" id="A0A6A4I1M7"/>
<keyword evidence="1" id="KW-1133">Transmembrane helix</keyword>
<feature type="transmembrane region" description="Helical" evidence="1">
    <location>
        <begin position="79"/>
        <end position="98"/>
    </location>
</feature>
<evidence type="ECO:0000313" key="3">
    <source>
        <dbReference type="EMBL" id="KAE9404416.1"/>
    </source>
</evidence>
<sequence>MDFKNIISSINGVTYSQTWFYFSSQSTGESPDRVLLKSMVIVVVLLDFVHQVFTSHWLYSYCVTNFGNSDALNILPWSYYGMVYPTAFVTVIAQRYGFEIMLLGGLTLLNSWMSVSRSYVIAGAIWCISLAQFAALLYYVARVIKIPFASELATLLGGDAIIVNALGASWSKVVTNHVLHSIMMFSVTTGIMSSVCAIIVLSITASLPNTNIELAFYFLLTRLYSNSFLATLNSRDHLRDRNYSGSNGVITTSNFIQTRTGTGAALQPGSSHELDDFPHRKASTTQHFGESRGEEEAVISVKVDRITDTDYS</sequence>
<keyword evidence="1" id="KW-0812">Transmembrane</keyword>
<accession>A0A6A4I1M7</accession>
<feature type="domain" description="DUF6534" evidence="2">
    <location>
        <begin position="159"/>
        <end position="237"/>
    </location>
</feature>
<dbReference type="PANTHER" id="PTHR40465">
    <property type="entry name" value="CHROMOSOME 1, WHOLE GENOME SHOTGUN SEQUENCE"/>
    <property type="match status" value="1"/>
</dbReference>
<proteinExistence type="predicted"/>
<dbReference type="InterPro" id="IPR045339">
    <property type="entry name" value="DUF6534"/>
</dbReference>
<dbReference type="Pfam" id="PF20152">
    <property type="entry name" value="DUF6534"/>
    <property type="match status" value="1"/>
</dbReference>
<dbReference type="EMBL" id="ML769417">
    <property type="protein sequence ID" value="KAE9404416.1"/>
    <property type="molecule type" value="Genomic_DNA"/>
</dbReference>
<name>A0A6A4I1M7_9AGAR</name>
<keyword evidence="4" id="KW-1185">Reference proteome</keyword>
<feature type="transmembrane region" description="Helical" evidence="1">
    <location>
        <begin position="119"/>
        <end position="140"/>
    </location>
</feature>
<organism evidence="3 4">
    <name type="scientific">Gymnopus androsaceus JB14</name>
    <dbReference type="NCBI Taxonomy" id="1447944"/>
    <lineage>
        <taxon>Eukaryota</taxon>
        <taxon>Fungi</taxon>
        <taxon>Dikarya</taxon>
        <taxon>Basidiomycota</taxon>
        <taxon>Agaricomycotina</taxon>
        <taxon>Agaricomycetes</taxon>
        <taxon>Agaricomycetidae</taxon>
        <taxon>Agaricales</taxon>
        <taxon>Marasmiineae</taxon>
        <taxon>Omphalotaceae</taxon>
        <taxon>Gymnopus</taxon>
    </lineage>
</organism>
<dbReference type="Proteomes" id="UP000799118">
    <property type="component" value="Unassembled WGS sequence"/>
</dbReference>
<keyword evidence="1" id="KW-0472">Membrane</keyword>
<feature type="transmembrane region" description="Helical" evidence="1">
    <location>
        <begin position="182"/>
        <end position="208"/>
    </location>
</feature>
<protein>
    <recommendedName>
        <fullName evidence="2">DUF6534 domain-containing protein</fullName>
    </recommendedName>
</protein>